<proteinExistence type="predicted"/>
<gene>
    <name evidence="1" type="ORF">ACJMK2_024340</name>
</gene>
<organism evidence="1 2">
    <name type="scientific">Sinanodonta woodiana</name>
    <name type="common">Chinese pond mussel</name>
    <name type="synonym">Anodonta woodiana</name>
    <dbReference type="NCBI Taxonomy" id="1069815"/>
    <lineage>
        <taxon>Eukaryota</taxon>
        <taxon>Metazoa</taxon>
        <taxon>Spiralia</taxon>
        <taxon>Lophotrochozoa</taxon>
        <taxon>Mollusca</taxon>
        <taxon>Bivalvia</taxon>
        <taxon>Autobranchia</taxon>
        <taxon>Heteroconchia</taxon>
        <taxon>Palaeoheterodonta</taxon>
        <taxon>Unionida</taxon>
        <taxon>Unionoidea</taxon>
        <taxon>Unionidae</taxon>
        <taxon>Unioninae</taxon>
        <taxon>Sinanodonta</taxon>
    </lineage>
</organism>
<dbReference type="AlphaFoldDB" id="A0ABD3T8H8"/>
<comment type="caution">
    <text evidence="1">The sequence shown here is derived from an EMBL/GenBank/DDBJ whole genome shotgun (WGS) entry which is preliminary data.</text>
</comment>
<accession>A0ABD3T8H8</accession>
<reference evidence="1 2" key="1">
    <citation type="submission" date="2024-11" db="EMBL/GenBank/DDBJ databases">
        <title>Chromosome-level genome assembly of the freshwater bivalve Anodonta woodiana.</title>
        <authorList>
            <person name="Chen X."/>
        </authorList>
    </citation>
    <scope>NUCLEOTIDE SEQUENCE [LARGE SCALE GENOMIC DNA]</scope>
    <source>
        <strain evidence="1">MN2024</strain>
        <tissue evidence="1">Gills</tissue>
    </source>
</reference>
<protein>
    <recommendedName>
        <fullName evidence="3">Granulins domain-containing protein</fullName>
    </recommendedName>
</protein>
<keyword evidence="2" id="KW-1185">Reference proteome</keyword>
<evidence type="ECO:0000313" key="1">
    <source>
        <dbReference type="EMBL" id="KAL3832723.1"/>
    </source>
</evidence>
<sequence length="74" mass="8096">MVLCFIENIFPTFCSRLKKIEIIPVAEHLAHAKKSISTYNPVCPDPTYFCDAVCCPDFTSCCPTGTSCVTDGCV</sequence>
<evidence type="ECO:0008006" key="3">
    <source>
        <dbReference type="Google" id="ProtNLM"/>
    </source>
</evidence>
<name>A0ABD3T8H8_SINWO</name>
<dbReference type="Proteomes" id="UP001634394">
    <property type="component" value="Unassembled WGS sequence"/>
</dbReference>
<dbReference type="EMBL" id="JBJQND010000019">
    <property type="protein sequence ID" value="KAL3832723.1"/>
    <property type="molecule type" value="Genomic_DNA"/>
</dbReference>
<evidence type="ECO:0000313" key="2">
    <source>
        <dbReference type="Proteomes" id="UP001634394"/>
    </source>
</evidence>